<protein>
    <submittedName>
        <fullName evidence="2">Uncharacterized protein</fullName>
    </submittedName>
</protein>
<dbReference type="EMBL" id="KN817531">
    <property type="protein sequence ID" value="KJA25588.1"/>
    <property type="molecule type" value="Genomic_DNA"/>
</dbReference>
<dbReference type="AlphaFoldDB" id="A0A0D2MNT9"/>
<feature type="region of interest" description="Disordered" evidence="1">
    <location>
        <begin position="149"/>
        <end position="169"/>
    </location>
</feature>
<keyword evidence="3" id="KW-1185">Reference proteome</keyword>
<proteinExistence type="predicted"/>
<gene>
    <name evidence="2" type="ORF">HYPSUDRAFT_199716</name>
</gene>
<evidence type="ECO:0000313" key="2">
    <source>
        <dbReference type="EMBL" id="KJA25588.1"/>
    </source>
</evidence>
<organism evidence="2 3">
    <name type="scientific">Hypholoma sublateritium (strain FD-334 SS-4)</name>
    <dbReference type="NCBI Taxonomy" id="945553"/>
    <lineage>
        <taxon>Eukaryota</taxon>
        <taxon>Fungi</taxon>
        <taxon>Dikarya</taxon>
        <taxon>Basidiomycota</taxon>
        <taxon>Agaricomycotina</taxon>
        <taxon>Agaricomycetes</taxon>
        <taxon>Agaricomycetidae</taxon>
        <taxon>Agaricales</taxon>
        <taxon>Agaricineae</taxon>
        <taxon>Strophariaceae</taxon>
        <taxon>Hypholoma</taxon>
    </lineage>
</organism>
<evidence type="ECO:0000313" key="3">
    <source>
        <dbReference type="Proteomes" id="UP000054270"/>
    </source>
</evidence>
<reference evidence="3" key="1">
    <citation type="submission" date="2014-04" db="EMBL/GenBank/DDBJ databases">
        <title>Evolutionary Origins and Diversification of the Mycorrhizal Mutualists.</title>
        <authorList>
            <consortium name="DOE Joint Genome Institute"/>
            <consortium name="Mycorrhizal Genomics Consortium"/>
            <person name="Kohler A."/>
            <person name="Kuo A."/>
            <person name="Nagy L.G."/>
            <person name="Floudas D."/>
            <person name="Copeland A."/>
            <person name="Barry K.W."/>
            <person name="Cichocki N."/>
            <person name="Veneault-Fourrey C."/>
            <person name="LaButti K."/>
            <person name="Lindquist E.A."/>
            <person name="Lipzen A."/>
            <person name="Lundell T."/>
            <person name="Morin E."/>
            <person name="Murat C."/>
            <person name="Riley R."/>
            <person name="Ohm R."/>
            <person name="Sun H."/>
            <person name="Tunlid A."/>
            <person name="Henrissat B."/>
            <person name="Grigoriev I.V."/>
            <person name="Hibbett D.S."/>
            <person name="Martin F."/>
        </authorList>
    </citation>
    <scope>NUCLEOTIDE SEQUENCE [LARGE SCALE GENOMIC DNA]</scope>
    <source>
        <strain evidence="3">FD-334 SS-4</strain>
    </source>
</reference>
<dbReference type="Proteomes" id="UP000054270">
    <property type="component" value="Unassembled WGS sequence"/>
</dbReference>
<feature type="compositionally biased region" description="Low complexity" evidence="1">
    <location>
        <begin position="159"/>
        <end position="169"/>
    </location>
</feature>
<sequence length="261" mass="27387">MARRRQRHGLHSYLPSLWNAADARSGCAALRQVLPAFTSTHAQLACATPRPPPSCFAAWPADSHILASPACLPSFFRAKTPNAAESLKVDQHTDPDSLPADGVVQPHHEASHTAFLPHPNTRLPAPPAHGLLALLPVCPGWLHSARRVSGSGVGGSDVEGGSPPAAGAPPSTLFPTYRVLSIEPFTPLRHWGLPVGADCARANDAFDAHTTVQHLQRQGSATKRTAPAFRVNGLTSALQICVAAGTDGAGFAPFACRMPEG</sequence>
<accession>A0A0D2MNT9</accession>
<evidence type="ECO:0000256" key="1">
    <source>
        <dbReference type="SAM" id="MobiDB-lite"/>
    </source>
</evidence>
<name>A0A0D2MNT9_HYPSF</name>